<dbReference type="Gene3D" id="3.40.50.2000">
    <property type="entry name" value="Glycogen Phosphorylase B"/>
    <property type="match status" value="2"/>
</dbReference>
<dbReference type="EMBL" id="MN807450">
    <property type="protein sequence ID" value="QID57576.1"/>
    <property type="molecule type" value="Genomic_DNA"/>
</dbReference>
<dbReference type="Pfam" id="PF00982">
    <property type="entry name" value="Glyco_transf_20"/>
    <property type="match status" value="1"/>
</dbReference>
<comment type="similarity">
    <text evidence="1">Belongs to the glycosyltransferase 20 family.</text>
</comment>
<dbReference type="AlphaFoldDB" id="A0A6G6C022"/>
<dbReference type="SUPFAM" id="SSF53756">
    <property type="entry name" value="UDP-Glycosyltransferase/glycogen phosphorylase"/>
    <property type="match status" value="1"/>
</dbReference>
<accession>A0A6G6C022</accession>
<dbReference type="CDD" id="cd03788">
    <property type="entry name" value="GT20_TPS"/>
    <property type="match status" value="1"/>
</dbReference>
<sequence>MSKLVVISNRTADPDESRSGGLAVALWSTLKQSGGMWIGWDGRVCSHDNPNMTCRRAEGVDFFTTELTGQEYKNFYIGYANSVLWPVFHNRTDLAEHDPEFKLFYERTIRRVASSCFMRISAGDVVWVHDYQMITCGAELRKKGIKNSIGFFLHIPFPPPELIRCIPDHAWLITSLLSYDLVGFQTEKDFQNFQKYILNHTDAELIGEKTFFFKGRKIRAGVFPIGIDTGEILQALESERSRELNERFRRERTGELIVGVDRLDYSKGLPQRIHSIREFFARCPDKKKAVSLLQIAAPSREKVTAYEKLSEEMDYLSGKINGDLGDMHWSPVSYVHRNVERDDLPVIYRNSRVGLVTPLCDGMNLVAKEYVASQDPDNPGVLILSEFAGAAHQLADALLVNPFDAGATARAIEKALNMPLEERKSRHTSLMRSILDHDVHWWCGEFLNSLKEQEIWMVA</sequence>
<dbReference type="GO" id="GO:0005992">
    <property type="term" value="P:trehalose biosynthetic process"/>
    <property type="evidence" value="ECO:0007669"/>
    <property type="project" value="InterPro"/>
</dbReference>
<evidence type="ECO:0000313" key="2">
    <source>
        <dbReference type="EMBL" id="QID57576.1"/>
    </source>
</evidence>
<organism evidence="2">
    <name type="scientific">Enterobacter agglomerans</name>
    <name type="common">Erwinia herbicola</name>
    <name type="synonym">Pantoea agglomerans</name>
    <dbReference type="NCBI Taxonomy" id="549"/>
    <lineage>
        <taxon>Bacteria</taxon>
        <taxon>Pseudomonadati</taxon>
        <taxon>Pseudomonadota</taxon>
        <taxon>Gammaproteobacteria</taxon>
        <taxon>Enterobacterales</taxon>
        <taxon>Erwiniaceae</taxon>
        <taxon>Pantoea</taxon>
        <taxon>Pantoea agglomerans group</taxon>
    </lineage>
</organism>
<dbReference type="PANTHER" id="PTHR10788:SF106">
    <property type="entry name" value="BCDNA.GH08860"/>
    <property type="match status" value="1"/>
</dbReference>
<dbReference type="GO" id="GO:0003825">
    <property type="term" value="F:alpha,alpha-trehalose-phosphate synthase (UDP-forming) activity"/>
    <property type="evidence" value="ECO:0007669"/>
    <property type="project" value="TreeGrafter"/>
</dbReference>
<gene>
    <name evidence="2" type="primary">pnp3h</name>
</gene>
<dbReference type="InterPro" id="IPR001830">
    <property type="entry name" value="Glyco_trans_20"/>
</dbReference>
<reference evidence="2" key="1">
    <citation type="journal article" date="2020" name="Microbiol. Res.">
        <title>Pantoea Natural Product 3 is encoded by an eight-gene biosynthetic gene cluster and exhibits antimicrobial activity against multi-drug resistant Acinetobacter baumannii and Pseudomonas aeruginosa.</title>
        <authorList>
            <person name="Williams A.N."/>
            <person name="Stavrinides J."/>
        </authorList>
    </citation>
    <scope>NUCLEOTIDE SEQUENCE</scope>
    <source>
        <strain evidence="2">SN01080</strain>
    </source>
</reference>
<name>A0A6G6C022_ENTAG</name>
<protein>
    <submittedName>
        <fullName evidence="2">Trehalose-6-phosphate synthase</fullName>
    </submittedName>
</protein>
<evidence type="ECO:0000256" key="1">
    <source>
        <dbReference type="ARBA" id="ARBA00008799"/>
    </source>
</evidence>
<proteinExistence type="inferred from homology"/>
<dbReference type="PANTHER" id="PTHR10788">
    <property type="entry name" value="TREHALOSE-6-PHOSPHATE SYNTHASE"/>
    <property type="match status" value="1"/>
</dbReference>